<dbReference type="PANTHER" id="PTHR43685:SF13">
    <property type="entry name" value="O ANTIGEN BIOSYNTHESIS RHAMNOSYLTRANSFERASE RFBN"/>
    <property type="match status" value="1"/>
</dbReference>
<dbReference type="CDD" id="cd00761">
    <property type="entry name" value="Glyco_tranf_GTA_type"/>
    <property type="match status" value="1"/>
</dbReference>
<sequence>MTKVGLIVPTLNAGGGWQAWLQALAQQTRQPDKLLLIDSSSRDETVPLAYDYGFEIKIIAKNEFNHGGTRQWGVEHLAGMDIIVFLTQDAILADATAVERLVSVFENTQVATAYGRQLPHKNAGPIAAHARLFNYPAASQLRGLEDRDRFGIKTAFTSNSFAAYRRSALMQVGGFPAHTIMNEDTYVVGKMLRAGWKIAYCAEAQVFHSHDYGFAEEFKRYFDIGVFHSETAWLQRDFGGATGEGLRYIRSELFYLLKYAPSLIPFAWLRTGLKWLGYKLGVSYRRLPLAIQRGLSMHKGYWQEKPKQIFEVPEGVSSCE</sequence>
<dbReference type="GO" id="GO:0016740">
    <property type="term" value="F:transferase activity"/>
    <property type="evidence" value="ECO:0007669"/>
    <property type="project" value="UniProtKB-KW"/>
</dbReference>
<dbReference type="Pfam" id="PF00535">
    <property type="entry name" value="Glycos_transf_2"/>
    <property type="match status" value="1"/>
</dbReference>
<dbReference type="SUPFAM" id="SSF53448">
    <property type="entry name" value="Nucleotide-diphospho-sugar transferases"/>
    <property type="match status" value="1"/>
</dbReference>
<dbReference type="AlphaFoldDB" id="F9ZYX9"/>
<dbReference type="RefSeq" id="WP_013818094.1">
    <property type="nucleotide sequence ID" value="NC_015572.1"/>
</dbReference>
<gene>
    <name evidence="2" type="ordered locus">Metme_1411</name>
</gene>
<dbReference type="HOGENOM" id="CLU_061778_1_0_6"/>
<proteinExistence type="predicted"/>
<evidence type="ECO:0000313" key="3">
    <source>
        <dbReference type="Proteomes" id="UP000008888"/>
    </source>
</evidence>
<reference evidence="2 3" key="1">
    <citation type="journal article" date="2011" name="J. Bacteriol.">
        <title>Complete Genome Sequence of the Aerobic Marine Methanotroph Methylomonas methanica MC09.</title>
        <authorList>
            <person name="Boden R."/>
            <person name="Cunliffe M."/>
            <person name="Scanlan J."/>
            <person name="Moussard H."/>
            <person name="Kits K.D."/>
            <person name="Klotz M.G."/>
            <person name="Jetten M.S."/>
            <person name="Vuilleumier S."/>
            <person name="Han J."/>
            <person name="Peters L."/>
            <person name="Mikhailova N."/>
            <person name="Teshima H."/>
            <person name="Tapia R."/>
            <person name="Kyrpides N."/>
            <person name="Ivanova N."/>
            <person name="Pagani I."/>
            <person name="Cheng J.F."/>
            <person name="Goodwin L."/>
            <person name="Han C."/>
            <person name="Hauser L."/>
            <person name="Land M.L."/>
            <person name="Lapidus A."/>
            <person name="Lucas S."/>
            <person name="Pitluck S."/>
            <person name="Woyke T."/>
            <person name="Stein L."/>
            <person name="Murrell J.C."/>
        </authorList>
    </citation>
    <scope>NUCLEOTIDE SEQUENCE [LARGE SCALE GENOMIC DNA]</scope>
    <source>
        <strain evidence="2 3">MC09</strain>
    </source>
</reference>
<keyword evidence="2" id="KW-0808">Transferase</keyword>
<dbReference type="KEGG" id="mmt:Metme_1411"/>
<accession>F9ZYX9</accession>
<name>F9ZYX9_METMM</name>
<dbReference type="GO" id="GO:0044010">
    <property type="term" value="P:single-species biofilm formation"/>
    <property type="evidence" value="ECO:0007669"/>
    <property type="project" value="TreeGrafter"/>
</dbReference>
<dbReference type="Gene3D" id="3.90.550.10">
    <property type="entry name" value="Spore Coat Polysaccharide Biosynthesis Protein SpsA, Chain A"/>
    <property type="match status" value="1"/>
</dbReference>
<dbReference type="OrthoDB" id="9790005at2"/>
<organism evidence="2 3">
    <name type="scientific">Methylomonas methanica (strain DSM 25384 / MC09)</name>
    <dbReference type="NCBI Taxonomy" id="857087"/>
    <lineage>
        <taxon>Bacteria</taxon>
        <taxon>Pseudomonadati</taxon>
        <taxon>Pseudomonadota</taxon>
        <taxon>Gammaproteobacteria</taxon>
        <taxon>Methylococcales</taxon>
        <taxon>Methylococcaceae</taxon>
        <taxon>Methylomonas</taxon>
    </lineage>
</organism>
<dbReference type="STRING" id="857087.Metme_1411"/>
<dbReference type="PANTHER" id="PTHR43685">
    <property type="entry name" value="GLYCOSYLTRANSFERASE"/>
    <property type="match status" value="1"/>
</dbReference>
<dbReference type="InterPro" id="IPR029044">
    <property type="entry name" value="Nucleotide-diphossugar_trans"/>
</dbReference>
<evidence type="ECO:0000259" key="1">
    <source>
        <dbReference type="Pfam" id="PF00535"/>
    </source>
</evidence>
<reference evidence="3" key="3">
    <citation type="submission" date="2011-05" db="EMBL/GenBank/DDBJ databases">
        <title>Complete sequence of Methylomonas methanica MC09.</title>
        <authorList>
            <consortium name="US DOE Joint Genome Institute"/>
            <person name="Lucas S."/>
            <person name="Han J."/>
            <person name="Lapidus A."/>
            <person name="Cheng J.-F."/>
            <person name="Goodwin L."/>
            <person name="Pitluck S."/>
            <person name="Peters L."/>
            <person name="Mikhailova N."/>
            <person name="Teshima H."/>
            <person name="Han C."/>
            <person name="Tapia R."/>
            <person name="Land M."/>
            <person name="Hauser L."/>
            <person name="Kyrpides N."/>
            <person name="Ivanova N."/>
            <person name="Pagani I."/>
            <person name="Stein L."/>
            <person name="Woyke T."/>
        </authorList>
    </citation>
    <scope>NUCLEOTIDE SEQUENCE [LARGE SCALE GENOMIC DNA]</scope>
    <source>
        <strain evidence="3">MC09</strain>
    </source>
</reference>
<dbReference type="eggNOG" id="COG1216">
    <property type="taxonomic scope" value="Bacteria"/>
</dbReference>
<reference key="2">
    <citation type="submission" date="2011-05" db="EMBL/GenBank/DDBJ databases">
        <title>Complete genome sequence of the aerobic marine methanotroph Methylomonas methanica MC09.</title>
        <authorList>
            <person name="Boden R."/>
            <person name="Cunliffe M."/>
            <person name="Scanlan J."/>
            <person name="Moussard H."/>
            <person name="Kits K.D."/>
            <person name="Klotz M."/>
            <person name="Jetten M."/>
            <person name="Vuilleumier S."/>
            <person name="Han J."/>
            <person name="Peters L."/>
            <person name="Mikhailova N."/>
            <person name="Teshima H."/>
            <person name="Tapia R."/>
            <person name="Kyrpides N."/>
            <person name="Ivanova N."/>
            <person name="Pagani I."/>
            <person name="Cheng J.-F."/>
            <person name="Goodwin L."/>
            <person name="Han C."/>
            <person name="Hauser L."/>
            <person name="Land M."/>
            <person name="Lapidus A."/>
            <person name="Lucas S."/>
            <person name="Pitluck S."/>
            <person name="Woyke T."/>
            <person name="Stein L.Y."/>
            <person name="Murrell C."/>
        </authorList>
    </citation>
    <scope>NUCLEOTIDE SEQUENCE</scope>
    <source>
        <strain>MC09</strain>
    </source>
</reference>
<dbReference type="InterPro" id="IPR001173">
    <property type="entry name" value="Glyco_trans_2-like"/>
</dbReference>
<keyword evidence="3" id="KW-1185">Reference proteome</keyword>
<dbReference type="EMBL" id="CP002738">
    <property type="protein sequence ID" value="AEF99834.1"/>
    <property type="molecule type" value="Genomic_DNA"/>
</dbReference>
<feature type="domain" description="Glycosyltransferase 2-like" evidence="1">
    <location>
        <begin position="7"/>
        <end position="172"/>
    </location>
</feature>
<protein>
    <submittedName>
        <fullName evidence="2">Glycosyl transferase family 2</fullName>
    </submittedName>
</protein>
<dbReference type="InterPro" id="IPR050834">
    <property type="entry name" value="Glycosyltransf_2"/>
</dbReference>
<evidence type="ECO:0000313" key="2">
    <source>
        <dbReference type="EMBL" id="AEF99834.1"/>
    </source>
</evidence>
<dbReference type="Proteomes" id="UP000008888">
    <property type="component" value="Chromosome"/>
</dbReference>